<organism evidence="14 15">
    <name type="scientific">Phenylobacterium montanum</name>
    <dbReference type="NCBI Taxonomy" id="2823693"/>
    <lineage>
        <taxon>Bacteria</taxon>
        <taxon>Pseudomonadati</taxon>
        <taxon>Pseudomonadota</taxon>
        <taxon>Alphaproteobacteria</taxon>
        <taxon>Caulobacterales</taxon>
        <taxon>Caulobacteraceae</taxon>
        <taxon>Phenylobacterium</taxon>
    </lineage>
</organism>
<evidence type="ECO:0000259" key="13">
    <source>
        <dbReference type="PROSITE" id="PS50885"/>
    </source>
</evidence>
<dbReference type="Pfam" id="PF00672">
    <property type="entry name" value="HAMP"/>
    <property type="match status" value="1"/>
</dbReference>
<dbReference type="Gene3D" id="6.10.340.10">
    <property type="match status" value="1"/>
</dbReference>
<name>A0A975G2A8_9CAUL</name>
<evidence type="ECO:0000256" key="4">
    <source>
        <dbReference type="ARBA" id="ARBA00022553"/>
    </source>
</evidence>
<dbReference type="InterPro" id="IPR050428">
    <property type="entry name" value="TCS_sensor_his_kinase"/>
</dbReference>
<evidence type="ECO:0000256" key="6">
    <source>
        <dbReference type="ARBA" id="ARBA00022692"/>
    </source>
</evidence>
<feature type="domain" description="Histidine kinase" evidence="12">
    <location>
        <begin position="407"/>
        <end position="624"/>
    </location>
</feature>
<dbReference type="CDD" id="cd00082">
    <property type="entry name" value="HisKA"/>
    <property type="match status" value="1"/>
</dbReference>
<keyword evidence="9" id="KW-0902">Two-component regulatory system</keyword>
<dbReference type="SMART" id="SM00388">
    <property type="entry name" value="HisKA"/>
    <property type="match status" value="1"/>
</dbReference>
<dbReference type="SUPFAM" id="SSF158472">
    <property type="entry name" value="HAMP domain-like"/>
    <property type="match status" value="1"/>
</dbReference>
<evidence type="ECO:0000259" key="12">
    <source>
        <dbReference type="PROSITE" id="PS50109"/>
    </source>
</evidence>
<keyword evidence="10 11" id="KW-0472">Membrane</keyword>
<dbReference type="CDD" id="cd00075">
    <property type="entry name" value="HATPase"/>
    <property type="match status" value="1"/>
</dbReference>
<evidence type="ECO:0000313" key="14">
    <source>
        <dbReference type="EMBL" id="QUD89289.1"/>
    </source>
</evidence>
<dbReference type="Gene3D" id="1.10.287.130">
    <property type="match status" value="1"/>
</dbReference>
<dbReference type="CDD" id="cd06225">
    <property type="entry name" value="HAMP"/>
    <property type="match status" value="1"/>
</dbReference>
<dbReference type="InterPro" id="IPR036097">
    <property type="entry name" value="HisK_dim/P_sf"/>
</dbReference>
<evidence type="ECO:0000313" key="15">
    <source>
        <dbReference type="Proteomes" id="UP000676409"/>
    </source>
</evidence>
<keyword evidence="8 11" id="KW-1133">Transmembrane helix</keyword>
<dbReference type="EC" id="2.7.13.3" evidence="3"/>
<feature type="domain" description="HAMP" evidence="13">
    <location>
        <begin position="343"/>
        <end position="396"/>
    </location>
</feature>
<comment type="catalytic activity">
    <reaction evidence="1">
        <text>ATP + protein L-histidine = ADP + protein N-phospho-L-histidine.</text>
        <dbReference type="EC" id="2.7.13.3"/>
    </reaction>
</comment>
<dbReference type="KEGG" id="caul:KCG34_05260"/>
<evidence type="ECO:0000256" key="2">
    <source>
        <dbReference type="ARBA" id="ARBA00004370"/>
    </source>
</evidence>
<evidence type="ECO:0000256" key="11">
    <source>
        <dbReference type="SAM" id="Phobius"/>
    </source>
</evidence>
<evidence type="ECO:0000256" key="5">
    <source>
        <dbReference type="ARBA" id="ARBA00022679"/>
    </source>
</evidence>
<keyword evidence="5" id="KW-0808">Transferase</keyword>
<dbReference type="PRINTS" id="PR00344">
    <property type="entry name" value="BCTRLSENSOR"/>
</dbReference>
<keyword evidence="7 14" id="KW-0418">Kinase</keyword>
<dbReference type="SMART" id="SM00304">
    <property type="entry name" value="HAMP"/>
    <property type="match status" value="1"/>
</dbReference>
<evidence type="ECO:0000256" key="9">
    <source>
        <dbReference type="ARBA" id="ARBA00023012"/>
    </source>
</evidence>
<protein>
    <recommendedName>
        <fullName evidence="3">histidine kinase</fullName>
        <ecNumber evidence="3">2.7.13.3</ecNumber>
    </recommendedName>
</protein>
<accession>A0A975G2A8</accession>
<dbReference type="SMART" id="SM00387">
    <property type="entry name" value="HATPase_c"/>
    <property type="match status" value="1"/>
</dbReference>
<dbReference type="PROSITE" id="PS50885">
    <property type="entry name" value="HAMP"/>
    <property type="match status" value="1"/>
</dbReference>
<dbReference type="GO" id="GO:0000155">
    <property type="term" value="F:phosphorelay sensor kinase activity"/>
    <property type="evidence" value="ECO:0007669"/>
    <property type="project" value="InterPro"/>
</dbReference>
<dbReference type="PROSITE" id="PS50109">
    <property type="entry name" value="HIS_KIN"/>
    <property type="match status" value="1"/>
</dbReference>
<dbReference type="Gene3D" id="3.30.565.10">
    <property type="entry name" value="Histidine kinase-like ATPase, C-terminal domain"/>
    <property type="match status" value="1"/>
</dbReference>
<evidence type="ECO:0000256" key="8">
    <source>
        <dbReference type="ARBA" id="ARBA00022989"/>
    </source>
</evidence>
<dbReference type="InterPro" id="IPR003660">
    <property type="entry name" value="HAMP_dom"/>
</dbReference>
<dbReference type="InterPro" id="IPR003661">
    <property type="entry name" value="HisK_dim/P_dom"/>
</dbReference>
<evidence type="ECO:0000256" key="7">
    <source>
        <dbReference type="ARBA" id="ARBA00022777"/>
    </source>
</evidence>
<proteinExistence type="predicted"/>
<keyword evidence="6 11" id="KW-0812">Transmembrane</keyword>
<dbReference type="PANTHER" id="PTHR45436">
    <property type="entry name" value="SENSOR HISTIDINE KINASE YKOH"/>
    <property type="match status" value="1"/>
</dbReference>
<dbReference type="RefSeq" id="WP_211939341.1">
    <property type="nucleotide sequence ID" value="NZ_CP073078.1"/>
</dbReference>
<keyword evidence="4" id="KW-0597">Phosphoprotein</keyword>
<dbReference type="GO" id="GO:0016020">
    <property type="term" value="C:membrane"/>
    <property type="evidence" value="ECO:0007669"/>
    <property type="project" value="UniProtKB-SubCell"/>
</dbReference>
<dbReference type="Proteomes" id="UP000676409">
    <property type="component" value="Chromosome"/>
</dbReference>
<evidence type="ECO:0000256" key="1">
    <source>
        <dbReference type="ARBA" id="ARBA00000085"/>
    </source>
</evidence>
<dbReference type="Pfam" id="PF02518">
    <property type="entry name" value="HATPase_c"/>
    <property type="match status" value="1"/>
</dbReference>
<gene>
    <name evidence="14" type="ORF">KCG34_05260</name>
</gene>
<dbReference type="InterPro" id="IPR005467">
    <property type="entry name" value="His_kinase_dom"/>
</dbReference>
<dbReference type="EMBL" id="CP073078">
    <property type="protein sequence ID" value="QUD89289.1"/>
    <property type="molecule type" value="Genomic_DNA"/>
</dbReference>
<dbReference type="SUPFAM" id="SSF47384">
    <property type="entry name" value="Homodimeric domain of signal transducing histidine kinase"/>
    <property type="match status" value="1"/>
</dbReference>
<feature type="transmembrane region" description="Helical" evidence="11">
    <location>
        <begin position="320"/>
        <end position="339"/>
    </location>
</feature>
<reference evidence="14" key="1">
    <citation type="submission" date="2021-04" db="EMBL/GenBank/DDBJ databases">
        <title>The complete genome sequence of Caulobacter sp. S6.</title>
        <authorList>
            <person name="Tang Y."/>
            <person name="Ouyang W."/>
            <person name="Liu Q."/>
            <person name="Huang B."/>
            <person name="Guo Z."/>
            <person name="Lei P."/>
        </authorList>
    </citation>
    <scope>NUCLEOTIDE SEQUENCE</scope>
    <source>
        <strain evidence="14">S6</strain>
    </source>
</reference>
<sequence length="624" mass="67273">MIFRSSVTNYLTFLIGVLLSGLFVATTILAVQAWNVHAQALAIARYTNTDRTLIDAIVAVRAQIPQDATALITQDDPRATMDQAGRKAGKEVAEALAALQTLNLTDGGRYAALIRKARQEEAQARSALLLQAARPRVERDLSAVDGWRAAVHQSIDALDAASVAVNNTVRIDDPRVAELVQIRRISWSIRDNYGFQCSALRASVNSGLRPDARLRESLVGHRAIYAADWGALGEILMRPGLSSELRQDVALAQRATGQAQANVDSVVASLDGNNRPAIAGGDWTTLCDSPFGSILAIGQQAQAEAYRYADDLRAAALRNMLLSLFGLVLVVAFGGYAVINVRRRLTRPMRALTETIARLSRRELDDPVEAAGGPDELDSLARALENLRLSELEARRLQQAMSQFTANASHQMRTPLSILRVHIAVLSKRLPRDIDAFASLKDIEEAVERLQNLLMQLLVLARADAGEPASAEVETVDLRDVIESVIDHHTPQAAKAAVSIHFEGASSPRPAHLNTTLLAEILKNLVDNAITYNNPGGSVIVRLTHGDGQTIVEVEDDGPGIPNSELGSVFLRFYRLKRDSGRPGSGLGLAIVQAVAAKLKAEIQAGPGQGGNGLRVRIALPRAS</sequence>
<evidence type="ECO:0000256" key="3">
    <source>
        <dbReference type="ARBA" id="ARBA00012438"/>
    </source>
</evidence>
<dbReference type="Pfam" id="PF00512">
    <property type="entry name" value="HisKA"/>
    <property type="match status" value="1"/>
</dbReference>
<dbReference type="InterPro" id="IPR004358">
    <property type="entry name" value="Sig_transdc_His_kin-like_C"/>
</dbReference>
<dbReference type="InterPro" id="IPR036890">
    <property type="entry name" value="HATPase_C_sf"/>
</dbReference>
<dbReference type="AlphaFoldDB" id="A0A975G2A8"/>
<comment type="subcellular location">
    <subcellularLocation>
        <location evidence="2">Membrane</location>
    </subcellularLocation>
</comment>
<dbReference type="SUPFAM" id="SSF55874">
    <property type="entry name" value="ATPase domain of HSP90 chaperone/DNA topoisomerase II/histidine kinase"/>
    <property type="match status" value="1"/>
</dbReference>
<dbReference type="InterPro" id="IPR003594">
    <property type="entry name" value="HATPase_dom"/>
</dbReference>
<keyword evidence="15" id="KW-1185">Reference proteome</keyword>
<dbReference type="PANTHER" id="PTHR45436:SF5">
    <property type="entry name" value="SENSOR HISTIDINE KINASE TRCS"/>
    <property type="match status" value="1"/>
</dbReference>
<evidence type="ECO:0000256" key="10">
    <source>
        <dbReference type="ARBA" id="ARBA00023136"/>
    </source>
</evidence>